<keyword evidence="6 8" id="KW-1133">Transmembrane helix</keyword>
<dbReference type="SUPFAM" id="SSF54791">
    <property type="entry name" value="Eukaryotic type KH-domain (KH-domain type I)"/>
    <property type="match status" value="1"/>
</dbReference>
<dbReference type="Proteomes" id="UP000030361">
    <property type="component" value="Chromosome"/>
</dbReference>
<keyword evidence="13" id="KW-1185">Reference proteome</keyword>
<dbReference type="CDD" id="cd22431">
    <property type="entry name" value="KH-I_RNaseY"/>
    <property type="match status" value="1"/>
</dbReference>
<dbReference type="Pfam" id="PF00013">
    <property type="entry name" value="KH_1"/>
    <property type="match status" value="1"/>
</dbReference>
<evidence type="ECO:0000313" key="12">
    <source>
        <dbReference type="EMBL" id="AQW22215.1"/>
    </source>
</evidence>
<keyword evidence="5 8" id="KW-0694">RNA-binding</keyword>
<evidence type="ECO:0000256" key="6">
    <source>
        <dbReference type="ARBA" id="ARBA00022989"/>
    </source>
</evidence>
<feature type="compositionally biased region" description="Polar residues" evidence="10">
    <location>
        <begin position="128"/>
        <end position="139"/>
    </location>
</feature>
<dbReference type="PROSITE" id="PS50084">
    <property type="entry name" value="KH_TYPE_1"/>
    <property type="match status" value="1"/>
</dbReference>
<dbReference type="Gene3D" id="3.30.1370.10">
    <property type="entry name" value="K Homology domain, type 1"/>
    <property type="match status" value="1"/>
</dbReference>
<gene>
    <name evidence="8" type="primary">rny</name>
    <name evidence="12" type="ORF">PL11_009885</name>
</gene>
<organism evidence="12 13">
    <name type="scientific">Lentilactobacillus curieae</name>
    <dbReference type="NCBI Taxonomy" id="1138822"/>
    <lineage>
        <taxon>Bacteria</taxon>
        <taxon>Bacillati</taxon>
        <taxon>Bacillota</taxon>
        <taxon>Bacilli</taxon>
        <taxon>Lactobacillales</taxon>
        <taxon>Lactobacillaceae</taxon>
        <taxon>Lentilactobacillus</taxon>
    </lineage>
</organism>
<dbReference type="InterPro" id="IPR006675">
    <property type="entry name" value="HDIG_dom"/>
</dbReference>
<dbReference type="InterPro" id="IPR036612">
    <property type="entry name" value="KH_dom_type_1_sf"/>
</dbReference>
<keyword evidence="4 8" id="KW-0378">Hydrolase</keyword>
<dbReference type="eggNOG" id="COG1418">
    <property type="taxonomic scope" value="Bacteria"/>
</dbReference>
<name>A0A1S6QKS7_9LACO</name>
<dbReference type="InterPro" id="IPR004087">
    <property type="entry name" value="KH_dom"/>
</dbReference>
<keyword evidence="8" id="KW-1003">Cell membrane</keyword>
<evidence type="ECO:0000256" key="2">
    <source>
        <dbReference type="ARBA" id="ARBA00022722"/>
    </source>
</evidence>
<dbReference type="Pfam" id="PF01966">
    <property type="entry name" value="HD"/>
    <property type="match status" value="1"/>
</dbReference>
<feature type="compositionally biased region" description="Basic and acidic residues" evidence="10">
    <location>
        <begin position="80"/>
        <end position="127"/>
    </location>
</feature>
<dbReference type="RefSeq" id="WP_035166946.1">
    <property type="nucleotide sequence ID" value="NZ_CP018906.1"/>
</dbReference>
<dbReference type="KEGG" id="lcu:PL11_009885"/>
<dbReference type="EMBL" id="CP018906">
    <property type="protein sequence ID" value="AQW22215.1"/>
    <property type="molecule type" value="Genomic_DNA"/>
</dbReference>
<accession>A0A1S6QKS7</accession>
<feature type="region of interest" description="Disordered" evidence="10">
    <location>
        <begin position="80"/>
        <end position="140"/>
    </location>
</feature>
<dbReference type="Gene3D" id="1.10.3210.10">
    <property type="entry name" value="Hypothetical protein af1432"/>
    <property type="match status" value="1"/>
</dbReference>
<dbReference type="AlphaFoldDB" id="A0A1S6QKS7"/>
<evidence type="ECO:0000256" key="7">
    <source>
        <dbReference type="ARBA" id="ARBA00023136"/>
    </source>
</evidence>
<dbReference type="NCBIfam" id="TIGR03319">
    <property type="entry name" value="RNase_Y"/>
    <property type="match status" value="1"/>
</dbReference>
<dbReference type="PANTHER" id="PTHR12826">
    <property type="entry name" value="RIBONUCLEASE Y"/>
    <property type="match status" value="1"/>
</dbReference>
<dbReference type="FunFam" id="3.30.1370.10:FF:000006">
    <property type="entry name" value="Ribonuclease Y"/>
    <property type="match status" value="1"/>
</dbReference>
<keyword evidence="1 8" id="KW-0812">Transmembrane</keyword>
<feature type="domain" description="HD" evidence="11">
    <location>
        <begin position="342"/>
        <end position="435"/>
    </location>
</feature>
<dbReference type="PROSITE" id="PS51831">
    <property type="entry name" value="HD"/>
    <property type="match status" value="1"/>
</dbReference>
<evidence type="ECO:0000256" key="9">
    <source>
        <dbReference type="NCBIfam" id="TIGR03319"/>
    </source>
</evidence>
<evidence type="ECO:0000256" key="8">
    <source>
        <dbReference type="HAMAP-Rule" id="MF_00335"/>
    </source>
</evidence>
<keyword evidence="3 8" id="KW-0255">Endonuclease</keyword>
<evidence type="ECO:0000256" key="3">
    <source>
        <dbReference type="ARBA" id="ARBA00022759"/>
    </source>
</evidence>
<dbReference type="HAMAP" id="MF_00335">
    <property type="entry name" value="RNase_Y"/>
    <property type="match status" value="1"/>
</dbReference>
<dbReference type="CDD" id="cd00077">
    <property type="entry name" value="HDc"/>
    <property type="match status" value="1"/>
</dbReference>
<dbReference type="EC" id="3.1.-.-" evidence="8 9"/>
<comment type="subcellular location">
    <subcellularLocation>
        <location evidence="8">Cell membrane</location>
        <topology evidence="8">Single-pass membrane protein</topology>
    </subcellularLocation>
</comment>
<evidence type="ECO:0000256" key="10">
    <source>
        <dbReference type="SAM" id="MobiDB-lite"/>
    </source>
</evidence>
<keyword evidence="2 8" id="KW-0540">Nuclease</keyword>
<dbReference type="InterPro" id="IPR017705">
    <property type="entry name" value="Ribonuclease_Y"/>
</dbReference>
<dbReference type="GO" id="GO:0005886">
    <property type="term" value="C:plasma membrane"/>
    <property type="evidence" value="ECO:0007669"/>
    <property type="project" value="UniProtKB-SubCell"/>
</dbReference>
<dbReference type="SMART" id="SM00471">
    <property type="entry name" value="HDc"/>
    <property type="match status" value="1"/>
</dbReference>
<evidence type="ECO:0000256" key="5">
    <source>
        <dbReference type="ARBA" id="ARBA00022884"/>
    </source>
</evidence>
<evidence type="ECO:0000313" key="13">
    <source>
        <dbReference type="Proteomes" id="UP000030361"/>
    </source>
</evidence>
<feature type="transmembrane region" description="Helical" evidence="8">
    <location>
        <begin position="6"/>
        <end position="27"/>
    </location>
</feature>
<dbReference type="OrthoDB" id="9803205at2"/>
<evidence type="ECO:0000256" key="4">
    <source>
        <dbReference type="ARBA" id="ARBA00022801"/>
    </source>
</evidence>
<dbReference type="GO" id="GO:0006402">
    <property type="term" value="P:mRNA catabolic process"/>
    <property type="evidence" value="ECO:0007669"/>
    <property type="project" value="UniProtKB-UniRule"/>
</dbReference>
<dbReference type="SMART" id="SM00322">
    <property type="entry name" value="KH"/>
    <property type="match status" value="1"/>
</dbReference>
<dbReference type="GO" id="GO:0016787">
    <property type="term" value="F:hydrolase activity"/>
    <property type="evidence" value="ECO:0007669"/>
    <property type="project" value="UniProtKB-KW"/>
</dbReference>
<evidence type="ECO:0000256" key="1">
    <source>
        <dbReference type="ARBA" id="ARBA00022692"/>
    </source>
</evidence>
<proteinExistence type="inferred from homology"/>
<dbReference type="PANTHER" id="PTHR12826:SF15">
    <property type="entry name" value="RIBONUCLEASE Y"/>
    <property type="match status" value="1"/>
</dbReference>
<dbReference type="NCBIfam" id="TIGR00277">
    <property type="entry name" value="HDIG"/>
    <property type="match status" value="1"/>
</dbReference>
<dbReference type="GO" id="GO:0004521">
    <property type="term" value="F:RNA endonuclease activity"/>
    <property type="evidence" value="ECO:0007669"/>
    <property type="project" value="UniProtKB-UniRule"/>
</dbReference>
<protein>
    <recommendedName>
        <fullName evidence="8 9">Ribonuclease Y</fullName>
        <shortName evidence="8">RNase Y</shortName>
        <ecNumber evidence="8 9">3.1.-.-</ecNumber>
    </recommendedName>
</protein>
<evidence type="ECO:0000259" key="11">
    <source>
        <dbReference type="PROSITE" id="PS51831"/>
    </source>
</evidence>
<dbReference type="InterPro" id="IPR022711">
    <property type="entry name" value="RNase_Y_N"/>
</dbReference>
<comment type="similarity">
    <text evidence="8">Belongs to the RNase Y family.</text>
</comment>
<dbReference type="SUPFAM" id="SSF109604">
    <property type="entry name" value="HD-domain/PDEase-like"/>
    <property type="match status" value="1"/>
</dbReference>
<dbReference type="InterPro" id="IPR006674">
    <property type="entry name" value="HD_domain"/>
</dbReference>
<comment type="function">
    <text evidence="8">Endoribonuclease that initiates mRNA decay.</text>
</comment>
<sequence>MNMTGIILAIIAILVAGIVGIISFIFGKTTQKKIQLREEQSTKSSASEIIADAKKKADTLIKESKLTAQEDNHRYRSTVENELKKRRSEIQKQEDRLLQREEALDRKDSSFEKRENSLNRKEQRINKEQQSLVSQQKEANSLIEKRQSEIERVAGLSNDEAREMILKETDAKLTDEKARMVKESYDQAAAEADENAKKLIIEAIQQSSADVVSETTVTVVNLPNEDMKGRIIGREGRNIRTFETLTGVDLIIDDTPEAVVLSGFDPIRREVAKMTLEKLIKDGRIHPARIEEMVDKSRKELEQRIQEIGEETLFELGIHSMGPDMIKLVGQLNFKIVNGQNLLSHSIEVAKLAGALASELGEDVTLAKRAGLLHDIGKAANSGVEGSHVDVGVDLAKKYHESPVVIDSIAAYHEGNQPEFIISELVAVAEKIAISRPGAHSESLESFVHRLDSLEKITDSFDEVEKSYAIQAGREIRVIAKPNDVSDTQAIVLSRNIKQKIESEMKYPGHIKVTVIREVRSVEYAK</sequence>
<dbReference type="InterPro" id="IPR004088">
    <property type="entry name" value="KH_dom_type_1"/>
</dbReference>
<reference evidence="12 13" key="1">
    <citation type="journal article" date="2015" name="Genome Announc.">
        <title>Genome Sequence of Lactobacillus curieae CCTCC M 2011381T, a Novel Producer of Gamma-aminobutyric Acid.</title>
        <authorList>
            <person name="Wang Y."/>
            <person name="Wang Y."/>
            <person name="Lang C."/>
            <person name="Wei D."/>
            <person name="Xu P."/>
            <person name="Xie J."/>
        </authorList>
    </citation>
    <scope>NUCLEOTIDE SEQUENCE [LARGE SCALE GENOMIC DNA]</scope>
    <source>
        <strain evidence="12 13">CCTCC M 2011381</strain>
    </source>
</reference>
<dbReference type="Pfam" id="PF12072">
    <property type="entry name" value="RNase_Y_N"/>
    <property type="match status" value="1"/>
</dbReference>
<keyword evidence="7 8" id="KW-0472">Membrane</keyword>
<dbReference type="GO" id="GO:0003723">
    <property type="term" value="F:RNA binding"/>
    <property type="evidence" value="ECO:0007669"/>
    <property type="project" value="UniProtKB-UniRule"/>
</dbReference>
<dbReference type="InterPro" id="IPR003607">
    <property type="entry name" value="HD/PDEase_dom"/>
</dbReference>